<name>V9DAG1_9EURO</name>
<dbReference type="EMBL" id="KB822705">
    <property type="protein sequence ID" value="ETI23874.1"/>
    <property type="molecule type" value="Genomic_DNA"/>
</dbReference>
<proteinExistence type="predicted"/>
<accession>V9DAG1</accession>
<organism evidence="1 2">
    <name type="scientific">Cladophialophora carrionii CBS 160.54</name>
    <dbReference type="NCBI Taxonomy" id="1279043"/>
    <lineage>
        <taxon>Eukaryota</taxon>
        <taxon>Fungi</taxon>
        <taxon>Dikarya</taxon>
        <taxon>Ascomycota</taxon>
        <taxon>Pezizomycotina</taxon>
        <taxon>Eurotiomycetes</taxon>
        <taxon>Chaetothyriomycetidae</taxon>
        <taxon>Chaetothyriales</taxon>
        <taxon>Herpotrichiellaceae</taxon>
        <taxon>Cladophialophora</taxon>
    </lineage>
</organism>
<dbReference type="OrthoDB" id="542013at2759"/>
<protein>
    <submittedName>
        <fullName evidence="1">Uncharacterized protein</fullName>
    </submittedName>
</protein>
<dbReference type="VEuPathDB" id="FungiDB:G647_05681"/>
<reference evidence="1 2" key="1">
    <citation type="submission" date="2013-03" db="EMBL/GenBank/DDBJ databases">
        <title>The Genome Sequence of Cladophialophora carrionii CBS 160.54.</title>
        <authorList>
            <consortium name="The Broad Institute Genomics Platform"/>
            <person name="Cuomo C."/>
            <person name="de Hoog S."/>
            <person name="Gorbushina A."/>
            <person name="Walker B."/>
            <person name="Young S.K."/>
            <person name="Zeng Q."/>
            <person name="Gargeya S."/>
            <person name="Fitzgerald M."/>
            <person name="Haas B."/>
            <person name="Abouelleil A."/>
            <person name="Allen A.W."/>
            <person name="Alvarado L."/>
            <person name="Arachchi H.M."/>
            <person name="Berlin A.M."/>
            <person name="Chapman S.B."/>
            <person name="Gainer-Dewar J."/>
            <person name="Goldberg J."/>
            <person name="Griggs A."/>
            <person name="Gujja S."/>
            <person name="Hansen M."/>
            <person name="Howarth C."/>
            <person name="Imamovic A."/>
            <person name="Ireland A."/>
            <person name="Larimer J."/>
            <person name="McCowan C."/>
            <person name="Murphy C."/>
            <person name="Pearson M."/>
            <person name="Poon T.W."/>
            <person name="Priest M."/>
            <person name="Roberts A."/>
            <person name="Saif S."/>
            <person name="Shea T."/>
            <person name="Sisk P."/>
            <person name="Sykes S."/>
            <person name="Wortman J."/>
            <person name="Nusbaum C."/>
            <person name="Birren B."/>
        </authorList>
    </citation>
    <scope>NUCLEOTIDE SEQUENCE [LARGE SCALE GENOMIC DNA]</scope>
    <source>
        <strain evidence="1 2">CBS 160.54</strain>
    </source>
</reference>
<sequence length="84" mass="9456">MHALIPPLRLMITPNIHKPQGSGATLPYSAEKERATSGLYYEGIKQIKSSIGNSDEAMQEDLWAWKVKTLAADDQERRRFDIVA</sequence>
<dbReference type="AlphaFoldDB" id="V9DAG1"/>
<dbReference type="HOGENOM" id="CLU_2527268_0_0_1"/>
<gene>
    <name evidence="1" type="ORF">G647_05681</name>
</gene>
<evidence type="ECO:0000313" key="1">
    <source>
        <dbReference type="EMBL" id="ETI23874.1"/>
    </source>
</evidence>
<evidence type="ECO:0000313" key="2">
    <source>
        <dbReference type="Proteomes" id="UP000030678"/>
    </source>
</evidence>
<dbReference type="Proteomes" id="UP000030678">
    <property type="component" value="Unassembled WGS sequence"/>
</dbReference>
<dbReference type="RefSeq" id="XP_008728229.1">
    <property type="nucleotide sequence ID" value="XM_008730007.1"/>
</dbReference>
<dbReference type="GeneID" id="19984174"/>